<evidence type="ECO:0000259" key="6">
    <source>
        <dbReference type="PROSITE" id="PS50157"/>
    </source>
</evidence>
<comment type="caution">
    <text evidence="7">The sequence shown here is derived from an EMBL/GenBank/DDBJ whole genome shotgun (WGS) entry which is preliminary data.</text>
</comment>
<dbReference type="InterPro" id="IPR013087">
    <property type="entry name" value="Znf_C2H2_type"/>
</dbReference>
<dbReference type="GO" id="GO:0000977">
    <property type="term" value="F:RNA polymerase II transcription regulatory region sequence-specific DNA binding"/>
    <property type="evidence" value="ECO:0007669"/>
    <property type="project" value="TreeGrafter"/>
</dbReference>
<proteinExistence type="predicted"/>
<dbReference type="GO" id="GO:0005634">
    <property type="term" value="C:nucleus"/>
    <property type="evidence" value="ECO:0007669"/>
    <property type="project" value="TreeGrafter"/>
</dbReference>
<dbReference type="GO" id="GO:0008270">
    <property type="term" value="F:zinc ion binding"/>
    <property type="evidence" value="ECO:0007669"/>
    <property type="project" value="UniProtKB-KW"/>
</dbReference>
<dbReference type="InterPro" id="IPR050717">
    <property type="entry name" value="C2H2-ZF_Transcription_Reg"/>
</dbReference>
<dbReference type="Gene3D" id="3.30.160.60">
    <property type="entry name" value="Classic Zinc Finger"/>
    <property type="match status" value="4"/>
</dbReference>
<keyword evidence="2" id="KW-0677">Repeat</keyword>
<sequence>MECPDTSYLLCTYFSEFEEDEIPASADSFIQDRNNNVPIKMEFDSTLILKQWNLDFPETKLMNGQNEELEENKMPVNADFYVQVTNMKIPIENEFGSTAILTQLKPDLDFPETNLQEGRNEVYKNESTESAIHSCEKPHRCEIGEKKIVRLDHFQLHQKIHSEEKSHQCEICEKRLSRFDCFISHRKVYFEEKHHECEICEKKFSRLDNLKTHQLIHSGEKPHECEICKKIFSRLDSLKTHQLIHSGKKPHECEICKKIFSRLDKLKTHQLIHSG</sequence>
<evidence type="ECO:0000256" key="1">
    <source>
        <dbReference type="ARBA" id="ARBA00022723"/>
    </source>
</evidence>
<feature type="domain" description="C2H2-type" evidence="6">
    <location>
        <begin position="195"/>
        <end position="222"/>
    </location>
</feature>
<evidence type="ECO:0000256" key="5">
    <source>
        <dbReference type="PROSITE-ProRule" id="PRU00042"/>
    </source>
</evidence>
<dbReference type="AlphaFoldDB" id="A0AA88L0V3"/>
<dbReference type="InterPro" id="IPR036236">
    <property type="entry name" value="Znf_C2H2_sf"/>
</dbReference>
<dbReference type="Proteomes" id="UP001187531">
    <property type="component" value="Unassembled WGS sequence"/>
</dbReference>
<protein>
    <recommendedName>
        <fullName evidence="6">C2H2-type domain-containing protein</fullName>
    </recommendedName>
</protein>
<feature type="domain" description="C2H2-type" evidence="6">
    <location>
        <begin position="251"/>
        <end position="275"/>
    </location>
</feature>
<feature type="non-terminal residue" evidence="7">
    <location>
        <position position="1"/>
    </location>
</feature>
<feature type="domain" description="C2H2-type" evidence="6">
    <location>
        <begin position="223"/>
        <end position="250"/>
    </location>
</feature>
<dbReference type="PANTHER" id="PTHR14196:SF12">
    <property type="entry name" value="ZINC FINGER PROTEIN 208-LIKE"/>
    <property type="match status" value="1"/>
</dbReference>
<dbReference type="PROSITE" id="PS00028">
    <property type="entry name" value="ZINC_FINGER_C2H2_1"/>
    <property type="match status" value="3"/>
</dbReference>
<dbReference type="SMART" id="SM00355">
    <property type="entry name" value="ZnF_C2H2"/>
    <property type="match status" value="5"/>
</dbReference>
<evidence type="ECO:0000313" key="8">
    <source>
        <dbReference type="Proteomes" id="UP001187531"/>
    </source>
</evidence>
<gene>
    <name evidence="7" type="ORF">QYM36_014280</name>
</gene>
<dbReference type="PROSITE" id="PS50157">
    <property type="entry name" value="ZINC_FINGER_C2H2_2"/>
    <property type="match status" value="3"/>
</dbReference>
<dbReference type="EMBL" id="JAVRJZ010000018">
    <property type="protein sequence ID" value="KAK2708626.1"/>
    <property type="molecule type" value="Genomic_DNA"/>
</dbReference>
<dbReference type="SUPFAM" id="SSF57667">
    <property type="entry name" value="beta-beta-alpha zinc fingers"/>
    <property type="match status" value="3"/>
</dbReference>
<evidence type="ECO:0000256" key="3">
    <source>
        <dbReference type="ARBA" id="ARBA00022771"/>
    </source>
</evidence>
<keyword evidence="8" id="KW-1185">Reference proteome</keyword>
<reference evidence="7" key="1">
    <citation type="submission" date="2023-07" db="EMBL/GenBank/DDBJ databases">
        <title>Chromosome-level genome assembly of Artemia franciscana.</title>
        <authorList>
            <person name="Jo E."/>
        </authorList>
    </citation>
    <scope>NUCLEOTIDE SEQUENCE</scope>
    <source>
        <tissue evidence="7">Whole body</tissue>
    </source>
</reference>
<evidence type="ECO:0000256" key="4">
    <source>
        <dbReference type="ARBA" id="ARBA00022833"/>
    </source>
</evidence>
<keyword evidence="3 5" id="KW-0863">Zinc-finger</keyword>
<keyword evidence="4" id="KW-0862">Zinc</keyword>
<dbReference type="GO" id="GO:0000981">
    <property type="term" value="F:DNA-binding transcription factor activity, RNA polymerase II-specific"/>
    <property type="evidence" value="ECO:0007669"/>
    <property type="project" value="TreeGrafter"/>
</dbReference>
<accession>A0AA88L0V3</accession>
<evidence type="ECO:0000256" key="2">
    <source>
        <dbReference type="ARBA" id="ARBA00022737"/>
    </source>
</evidence>
<organism evidence="7 8">
    <name type="scientific">Artemia franciscana</name>
    <name type="common">Brine shrimp</name>
    <name type="synonym">Artemia sanfranciscana</name>
    <dbReference type="NCBI Taxonomy" id="6661"/>
    <lineage>
        <taxon>Eukaryota</taxon>
        <taxon>Metazoa</taxon>
        <taxon>Ecdysozoa</taxon>
        <taxon>Arthropoda</taxon>
        <taxon>Crustacea</taxon>
        <taxon>Branchiopoda</taxon>
        <taxon>Anostraca</taxon>
        <taxon>Artemiidae</taxon>
        <taxon>Artemia</taxon>
    </lineage>
</organism>
<keyword evidence="1" id="KW-0479">Metal-binding</keyword>
<evidence type="ECO:0000313" key="7">
    <source>
        <dbReference type="EMBL" id="KAK2708626.1"/>
    </source>
</evidence>
<dbReference type="Pfam" id="PF00096">
    <property type="entry name" value="zf-C2H2"/>
    <property type="match status" value="3"/>
</dbReference>
<dbReference type="FunFam" id="3.30.160.60:FF:000303">
    <property type="entry name" value="Zinc finger protein 41"/>
    <property type="match status" value="3"/>
</dbReference>
<dbReference type="PANTHER" id="PTHR14196">
    <property type="entry name" value="ODD-SKIPPED - RELATED"/>
    <property type="match status" value="1"/>
</dbReference>
<name>A0AA88L0V3_ARTSF</name>